<evidence type="ECO:0000313" key="3">
    <source>
        <dbReference type="Proteomes" id="UP001201812"/>
    </source>
</evidence>
<organism evidence="2 3">
    <name type="scientific">Ditylenchus destructor</name>
    <dbReference type="NCBI Taxonomy" id="166010"/>
    <lineage>
        <taxon>Eukaryota</taxon>
        <taxon>Metazoa</taxon>
        <taxon>Ecdysozoa</taxon>
        <taxon>Nematoda</taxon>
        <taxon>Chromadorea</taxon>
        <taxon>Rhabditida</taxon>
        <taxon>Tylenchina</taxon>
        <taxon>Tylenchomorpha</taxon>
        <taxon>Sphaerularioidea</taxon>
        <taxon>Anguinidae</taxon>
        <taxon>Anguininae</taxon>
        <taxon>Ditylenchus</taxon>
    </lineage>
</organism>
<dbReference type="AlphaFoldDB" id="A0AAD4MS46"/>
<feature type="signal peptide" evidence="1">
    <location>
        <begin position="1"/>
        <end position="30"/>
    </location>
</feature>
<evidence type="ECO:0000313" key="2">
    <source>
        <dbReference type="EMBL" id="KAI1703142.1"/>
    </source>
</evidence>
<keyword evidence="1" id="KW-0732">Signal</keyword>
<dbReference type="EMBL" id="JAKKPZ010000087">
    <property type="protein sequence ID" value="KAI1703142.1"/>
    <property type="molecule type" value="Genomic_DNA"/>
</dbReference>
<dbReference type="Proteomes" id="UP001201812">
    <property type="component" value="Unassembled WGS sequence"/>
</dbReference>
<feature type="chain" id="PRO_5042272111" description="BAR domain-containing protein" evidence="1">
    <location>
        <begin position="31"/>
        <end position="299"/>
    </location>
</feature>
<proteinExistence type="predicted"/>
<reference evidence="2" key="1">
    <citation type="submission" date="2022-01" db="EMBL/GenBank/DDBJ databases">
        <title>Genome Sequence Resource for Two Populations of Ditylenchus destructor, the Migratory Endoparasitic Phytonematode.</title>
        <authorList>
            <person name="Zhang H."/>
            <person name="Lin R."/>
            <person name="Xie B."/>
        </authorList>
    </citation>
    <scope>NUCLEOTIDE SEQUENCE</scope>
    <source>
        <strain evidence="2">BazhouSP</strain>
    </source>
</reference>
<protein>
    <recommendedName>
        <fullName evidence="4">BAR domain-containing protein</fullName>
    </recommendedName>
</protein>
<evidence type="ECO:0008006" key="4">
    <source>
        <dbReference type="Google" id="ProtNLM"/>
    </source>
</evidence>
<gene>
    <name evidence="2" type="ORF">DdX_15079</name>
</gene>
<sequence length="299" mass="34995">MEFPRWLNFNAIFTLLKLSCILRNATFTDSKQELYSPSKQPIFAHCQLSPVDEIEQSVKRLKEFGAENEKFLASVGHVIEFMNIMRGAVQWESENDTDQGGIGERVDIKFGTQAIEEVLNSMLVDDYRNNFRVRQGITAAKDAIMRTRTGMLKLRLIGSERAEVVVDTLLKVHWAHFVGEKLVDRFEMWRNDWNESQIIEDIRKIKCARDKILKNPYSIESKDVNETVKEFDESNIQKALNTLHERYNHFVTRYGHVKQLHEKAKTYLKELHVDLFEDFCKEAEQNVNAKLTAEFRNFQ</sequence>
<comment type="caution">
    <text evidence="2">The sequence shown here is derived from an EMBL/GenBank/DDBJ whole genome shotgun (WGS) entry which is preliminary data.</text>
</comment>
<keyword evidence="3" id="KW-1185">Reference proteome</keyword>
<name>A0AAD4MS46_9BILA</name>
<evidence type="ECO:0000256" key="1">
    <source>
        <dbReference type="SAM" id="SignalP"/>
    </source>
</evidence>
<accession>A0AAD4MS46</accession>